<evidence type="ECO:0000313" key="1">
    <source>
        <dbReference type="EMBL" id="WYF43748.1"/>
    </source>
</evidence>
<gene>
    <name evidence="1" type="ORF">WDJ50_10005</name>
</gene>
<dbReference type="SUPFAM" id="SSF53098">
    <property type="entry name" value="Ribonuclease H-like"/>
    <property type="match status" value="1"/>
</dbReference>
<name>A0AAU6Q090_9DEIO</name>
<dbReference type="AlphaFoldDB" id="A0AAU6Q090"/>
<sequence length="164" mass="18590">MPRLYQNVRPFLSTLPWNDVRNADTCAWLIAGCLESQTCSIPAWVSGRISKAQVAQSREVQARRFLNNPKVDPFETYAPLVFQALQHWGEHLLVLALDTSVLFGKFCLIRFAVLFRGRALPLHQELNNHRLKTVGLRERLKVGIRAKARHSSTIPNTLLGFGSK</sequence>
<evidence type="ECO:0008006" key="2">
    <source>
        <dbReference type="Google" id="ProtNLM"/>
    </source>
</evidence>
<protein>
    <recommendedName>
        <fullName evidence="2">Transposase DDE domain-containing protein</fullName>
    </recommendedName>
</protein>
<reference evidence="1" key="1">
    <citation type="submission" date="2024-03" db="EMBL/GenBank/DDBJ databases">
        <title>Deinococcus weizhi sp. nov., isolated from human skin.</title>
        <authorList>
            <person name="Wei Z."/>
            <person name="Tian F."/>
            <person name="Yang C."/>
            <person name="Xin L.T."/>
            <person name="Wen Z.J."/>
            <person name="Lan K.C."/>
            <person name="Yu L."/>
            <person name="Zhe W."/>
            <person name="Dan F.D."/>
            <person name="Jun W."/>
            <person name="Rui Z."/>
            <person name="Yong X.J."/>
            <person name="Ting Y."/>
            <person name="Wei X."/>
            <person name="Xu Z.G."/>
            <person name="Xin Z."/>
            <person name="Dong F.G."/>
            <person name="Ni X.M."/>
            <person name="Zheng M.G."/>
            <person name="Chun Y."/>
            <person name="Qian W.X."/>
        </authorList>
    </citation>
    <scope>NUCLEOTIDE SEQUENCE</scope>
    <source>
        <strain evidence="1">VB142</strain>
    </source>
</reference>
<dbReference type="InterPro" id="IPR012337">
    <property type="entry name" value="RNaseH-like_sf"/>
</dbReference>
<dbReference type="EMBL" id="CP149782">
    <property type="protein sequence ID" value="WYF43748.1"/>
    <property type="molecule type" value="Genomic_DNA"/>
</dbReference>
<organism evidence="1">
    <name type="scientific">Deinococcus sp. VB142</name>
    <dbReference type="NCBI Taxonomy" id="3112952"/>
    <lineage>
        <taxon>Bacteria</taxon>
        <taxon>Thermotogati</taxon>
        <taxon>Deinococcota</taxon>
        <taxon>Deinococci</taxon>
        <taxon>Deinococcales</taxon>
        <taxon>Deinococcaceae</taxon>
        <taxon>Deinococcus</taxon>
    </lineage>
</organism>
<accession>A0AAU6Q090</accession>
<dbReference type="RefSeq" id="WP_339094689.1">
    <property type="nucleotide sequence ID" value="NZ_CP149782.1"/>
</dbReference>
<proteinExistence type="predicted"/>